<feature type="transmembrane region" description="Helical" evidence="5">
    <location>
        <begin position="72"/>
        <end position="94"/>
    </location>
</feature>
<gene>
    <name evidence="7" type="ORF">DFJ64_3051</name>
</gene>
<keyword evidence="8" id="KW-1185">Reference proteome</keyword>
<dbReference type="InterPro" id="IPR019109">
    <property type="entry name" value="MamF_MmsF"/>
</dbReference>
<evidence type="ECO:0000313" key="7">
    <source>
        <dbReference type="EMBL" id="REF37606.1"/>
    </source>
</evidence>
<keyword evidence="2 5" id="KW-0812">Transmembrane</keyword>
<name>A0A3D9V8I5_THECX</name>
<evidence type="ECO:0000256" key="5">
    <source>
        <dbReference type="SAM" id="Phobius"/>
    </source>
</evidence>
<sequence>MRVSDADRDQGVALLQTAFAEGRLTHAELDQRIGEALTARSGDDLARALRGLPVAKAHATAERTMPNGADRMWALVAHWSGYFSLFVIPALIAFTKGTSSRFVRDQAMESVNFQLTFLGATVALGMAAGLTFGLLGVLFPVVVVGWMVLVCLGGLSAVAGNRWRYPWNVRLFR</sequence>
<evidence type="ECO:0000256" key="1">
    <source>
        <dbReference type="ARBA" id="ARBA00004141"/>
    </source>
</evidence>
<comment type="subcellular location">
    <subcellularLocation>
        <location evidence="1">Membrane</location>
        <topology evidence="1">Multi-pass membrane protein</topology>
    </subcellularLocation>
</comment>
<evidence type="ECO:0000256" key="2">
    <source>
        <dbReference type="ARBA" id="ARBA00022692"/>
    </source>
</evidence>
<keyword evidence="4 5" id="KW-0472">Membrane</keyword>
<comment type="caution">
    <text evidence="7">The sequence shown here is derived from an EMBL/GenBank/DDBJ whole genome shotgun (WGS) entry which is preliminary data.</text>
</comment>
<feature type="transmembrane region" description="Helical" evidence="5">
    <location>
        <begin position="143"/>
        <end position="163"/>
    </location>
</feature>
<evidence type="ECO:0000256" key="3">
    <source>
        <dbReference type="ARBA" id="ARBA00022989"/>
    </source>
</evidence>
<evidence type="ECO:0000256" key="4">
    <source>
        <dbReference type="ARBA" id="ARBA00023136"/>
    </source>
</evidence>
<dbReference type="InterPro" id="IPR012551">
    <property type="entry name" value="DUF1707_SHOCT-like"/>
</dbReference>
<organism evidence="7 8">
    <name type="scientific">Thermasporomyces composti</name>
    <dbReference type="NCBI Taxonomy" id="696763"/>
    <lineage>
        <taxon>Bacteria</taxon>
        <taxon>Bacillati</taxon>
        <taxon>Actinomycetota</taxon>
        <taxon>Actinomycetes</taxon>
        <taxon>Propionibacteriales</taxon>
        <taxon>Nocardioidaceae</taxon>
        <taxon>Thermasporomyces</taxon>
    </lineage>
</organism>
<protein>
    <submittedName>
        <fullName evidence="7">Putative Tic20 family protein</fullName>
    </submittedName>
</protein>
<dbReference type="AlphaFoldDB" id="A0A3D9V8I5"/>
<dbReference type="Pfam" id="PF08044">
    <property type="entry name" value="DUF1707"/>
    <property type="match status" value="1"/>
</dbReference>
<evidence type="ECO:0000313" key="8">
    <source>
        <dbReference type="Proteomes" id="UP000256485"/>
    </source>
</evidence>
<dbReference type="EMBL" id="QTUC01000001">
    <property type="protein sequence ID" value="REF37606.1"/>
    <property type="molecule type" value="Genomic_DNA"/>
</dbReference>
<evidence type="ECO:0000259" key="6">
    <source>
        <dbReference type="Pfam" id="PF08044"/>
    </source>
</evidence>
<feature type="domain" description="DUF1707" evidence="6">
    <location>
        <begin position="1"/>
        <end position="53"/>
    </location>
</feature>
<reference evidence="7 8" key="1">
    <citation type="submission" date="2018-08" db="EMBL/GenBank/DDBJ databases">
        <title>Sequencing the genomes of 1000 actinobacteria strains.</title>
        <authorList>
            <person name="Klenk H.-P."/>
        </authorList>
    </citation>
    <scope>NUCLEOTIDE SEQUENCE [LARGE SCALE GENOMIC DNA]</scope>
    <source>
        <strain evidence="7 8">DSM 22891</strain>
    </source>
</reference>
<dbReference type="Pfam" id="PF09685">
    <property type="entry name" value="MamF_MmsF"/>
    <property type="match status" value="1"/>
</dbReference>
<proteinExistence type="predicted"/>
<dbReference type="Proteomes" id="UP000256485">
    <property type="component" value="Unassembled WGS sequence"/>
</dbReference>
<accession>A0A3D9V8I5</accession>
<feature type="transmembrane region" description="Helical" evidence="5">
    <location>
        <begin position="115"/>
        <end position="137"/>
    </location>
</feature>
<keyword evidence="3 5" id="KW-1133">Transmembrane helix</keyword>